<dbReference type="GeneID" id="113509696"/>
<evidence type="ECO:0000256" key="2">
    <source>
        <dbReference type="ARBA" id="ARBA00012150"/>
    </source>
</evidence>
<dbReference type="OrthoDB" id="7961613at2759"/>
<proteinExistence type="inferred from homology"/>
<dbReference type="FunFam" id="3.30.70.100:FF:000011">
    <property type="entry name" value="Acylphosphatase"/>
    <property type="match status" value="1"/>
</dbReference>
<evidence type="ECO:0000256" key="6">
    <source>
        <dbReference type="RuleBase" id="RU000553"/>
    </source>
</evidence>
<dbReference type="RefSeq" id="XP_026748896.1">
    <property type="nucleotide sequence ID" value="XM_026893095.3"/>
</dbReference>
<feature type="chain" id="PRO_5027055255" description="Acylphosphatase" evidence="8">
    <location>
        <begin position="19"/>
        <end position="121"/>
    </location>
</feature>
<keyword evidence="3 5" id="KW-0378">Hydrolase</keyword>
<dbReference type="PROSITE" id="PS00151">
    <property type="entry name" value="ACYLPHOSPHATASE_2"/>
    <property type="match status" value="1"/>
</dbReference>
<evidence type="ECO:0000256" key="5">
    <source>
        <dbReference type="PROSITE-ProRule" id="PRU00520"/>
    </source>
</evidence>
<comment type="catalytic activity">
    <reaction evidence="4 5 6">
        <text>an acyl phosphate + H2O = a carboxylate + phosphate + H(+)</text>
        <dbReference type="Rhea" id="RHEA:14965"/>
        <dbReference type="ChEBI" id="CHEBI:15377"/>
        <dbReference type="ChEBI" id="CHEBI:15378"/>
        <dbReference type="ChEBI" id="CHEBI:29067"/>
        <dbReference type="ChEBI" id="CHEBI:43474"/>
        <dbReference type="ChEBI" id="CHEBI:59918"/>
        <dbReference type="EC" id="3.6.1.7"/>
    </reaction>
</comment>
<dbReference type="Proteomes" id="UP001652740">
    <property type="component" value="Unplaced"/>
</dbReference>
<dbReference type="EC" id="3.6.1.7" evidence="2 5"/>
<dbReference type="GO" id="GO:0003998">
    <property type="term" value="F:acylphosphatase activity"/>
    <property type="evidence" value="ECO:0007669"/>
    <property type="project" value="UniProtKB-EC"/>
</dbReference>
<accession>A0A6J1WEP1</accession>
<dbReference type="KEGG" id="gmw:113509696"/>
<reference evidence="11" key="1">
    <citation type="submission" date="2025-08" db="UniProtKB">
        <authorList>
            <consortium name="RefSeq"/>
        </authorList>
    </citation>
    <scope>IDENTIFICATION</scope>
    <source>
        <tissue evidence="11">Whole larvae</tissue>
    </source>
</reference>
<feature type="domain" description="Acylphosphatase-like" evidence="9">
    <location>
        <begin position="30"/>
        <end position="120"/>
    </location>
</feature>
<evidence type="ECO:0000256" key="8">
    <source>
        <dbReference type="SAM" id="SignalP"/>
    </source>
</evidence>
<comment type="similarity">
    <text evidence="1 7">Belongs to the acylphosphatase family.</text>
</comment>
<protein>
    <recommendedName>
        <fullName evidence="2 5">Acylphosphatase</fullName>
        <ecNumber evidence="2 5">3.6.1.7</ecNumber>
    </recommendedName>
</protein>
<dbReference type="PROSITE" id="PS00150">
    <property type="entry name" value="ACYLPHOSPHATASE_1"/>
    <property type="match status" value="1"/>
</dbReference>
<sequence>MLRLLILTTVANVLRVNSSTTVPITMALKAADFEVFGRVQGVFFRKYTKEQADKLGLRGWCKNTAQGTVLGHMQGPSDKVETMIHWLKTTGSPSSKIDKAEFRNQKDITEYTFENFSILRD</sequence>
<gene>
    <name evidence="11" type="primary">LOC113509696</name>
</gene>
<dbReference type="Pfam" id="PF00708">
    <property type="entry name" value="Acylphosphatase"/>
    <property type="match status" value="1"/>
</dbReference>
<feature type="signal peptide" evidence="8">
    <location>
        <begin position="1"/>
        <end position="18"/>
    </location>
</feature>
<keyword evidence="10" id="KW-1185">Reference proteome</keyword>
<evidence type="ECO:0000313" key="11">
    <source>
        <dbReference type="RefSeq" id="XP_026748896.1"/>
    </source>
</evidence>
<keyword evidence="8" id="KW-0732">Signal</keyword>
<dbReference type="InterPro" id="IPR001792">
    <property type="entry name" value="Acylphosphatase-like_dom"/>
</dbReference>
<evidence type="ECO:0000256" key="1">
    <source>
        <dbReference type="ARBA" id="ARBA00005614"/>
    </source>
</evidence>
<dbReference type="Gene3D" id="3.30.70.100">
    <property type="match status" value="1"/>
</dbReference>
<dbReference type="FunCoup" id="A0A6J1WEP1">
    <property type="interactions" value="422"/>
</dbReference>
<evidence type="ECO:0000259" key="9">
    <source>
        <dbReference type="PROSITE" id="PS51160"/>
    </source>
</evidence>
<dbReference type="InterPro" id="IPR020456">
    <property type="entry name" value="Acylphosphatase"/>
</dbReference>
<evidence type="ECO:0000256" key="3">
    <source>
        <dbReference type="ARBA" id="ARBA00022801"/>
    </source>
</evidence>
<feature type="active site" evidence="5">
    <location>
        <position position="63"/>
    </location>
</feature>
<feature type="active site" evidence="5">
    <location>
        <position position="45"/>
    </location>
</feature>
<evidence type="ECO:0000313" key="10">
    <source>
        <dbReference type="Proteomes" id="UP001652740"/>
    </source>
</evidence>
<evidence type="ECO:0000256" key="4">
    <source>
        <dbReference type="ARBA" id="ARBA00047645"/>
    </source>
</evidence>
<dbReference type="PROSITE" id="PS51160">
    <property type="entry name" value="ACYLPHOSPHATASE_3"/>
    <property type="match status" value="1"/>
</dbReference>
<dbReference type="PANTHER" id="PTHR10029">
    <property type="entry name" value="ACYLPHOSPHATASE"/>
    <property type="match status" value="1"/>
</dbReference>
<dbReference type="SUPFAM" id="SSF54975">
    <property type="entry name" value="Acylphosphatase/BLUF domain-like"/>
    <property type="match status" value="1"/>
</dbReference>
<dbReference type="AlphaFoldDB" id="A0A6J1WEP1"/>
<evidence type="ECO:0000256" key="7">
    <source>
        <dbReference type="RuleBase" id="RU004168"/>
    </source>
</evidence>
<dbReference type="PANTHER" id="PTHR10029:SF3">
    <property type="entry name" value="ACYLPHOSPHATASE-RELATED"/>
    <property type="match status" value="1"/>
</dbReference>
<dbReference type="InterPro" id="IPR036046">
    <property type="entry name" value="Acylphosphatase-like_dom_sf"/>
</dbReference>
<organism evidence="10 11">
    <name type="scientific">Galleria mellonella</name>
    <name type="common">Greater wax moth</name>
    <dbReference type="NCBI Taxonomy" id="7137"/>
    <lineage>
        <taxon>Eukaryota</taxon>
        <taxon>Metazoa</taxon>
        <taxon>Ecdysozoa</taxon>
        <taxon>Arthropoda</taxon>
        <taxon>Hexapoda</taxon>
        <taxon>Insecta</taxon>
        <taxon>Pterygota</taxon>
        <taxon>Neoptera</taxon>
        <taxon>Endopterygota</taxon>
        <taxon>Lepidoptera</taxon>
        <taxon>Glossata</taxon>
        <taxon>Ditrysia</taxon>
        <taxon>Pyraloidea</taxon>
        <taxon>Pyralidae</taxon>
        <taxon>Galleriinae</taxon>
        <taxon>Galleria</taxon>
    </lineage>
</organism>
<name>A0A6J1WEP1_GALME</name>
<dbReference type="InterPro" id="IPR017968">
    <property type="entry name" value="Acylphosphatase_CS"/>
</dbReference>
<dbReference type="InParanoid" id="A0A6J1WEP1"/>
<dbReference type="PRINTS" id="PR00112">
    <property type="entry name" value="ACYLPHPHTASE"/>
</dbReference>